<name>A0A931FZ88_9ACTN</name>
<evidence type="ECO:0000256" key="1">
    <source>
        <dbReference type="ARBA" id="ARBA00004496"/>
    </source>
</evidence>
<comment type="caution">
    <text evidence="4">The sequence shown here is derived from an EMBL/GenBank/DDBJ whole genome shotgun (WGS) entry which is preliminary data.</text>
</comment>
<keyword evidence="5" id="KW-1185">Reference proteome</keyword>
<evidence type="ECO:0000313" key="5">
    <source>
        <dbReference type="Proteomes" id="UP000598146"/>
    </source>
</evidence>
<dbReference type="EMBL" id="JADQTO010000006">
    <property type="protein sequence ID" value="MBG0562726.1"/>
    <property type="molecule type" value="Genomic_DNA"/>
</dbReference>
<dbReference type="InterPro" id="IPR034096">
    <property type="entry name" value="AAMDC"/>
</dbReference>
<gene>
    <name evidence="4" type="ORF">I4J89_14815</name>
</gene>
<evidence type="ECO:0000256" key="3">
    <source>
        <dbReference type="SAM" id="MobiDB-lite"/>
    </source>
</evidence>
<dbReference type="Pfam" id="PF04430">
    <property type="entry name" value="DUF498"/>
    <property type="match status" value="1"/>
</dbReference>
<dbReference type="InterPro" id="IPR036748">
    <property type="entry name" value="MTH938-like_sf"/>
</dbReference>
<protein>
    <submittedName>
        <fullName evidence="4">Mth938-like domain-containing protein</fullName>
    </submittedName>
</protein>
<sequence>MERSPRIESVSWGRMEVEGLPAGKDFKLYPGGGREWDWNETGTRHDPGIQPADVQELLDRGATTVVLSKGMEGRLRVDPATLELLRQRDVTVHEAETTEAVRIYNELANNEPADAEPANAAPANSGSGGPRAAKPERVGGLFHSTC</sequence>
<dbReference type="InterPro" id="IPR007523">
    <property type="entry name" value="NDUFAF3/AAMDC"/>
</dbReference>
<dbReference type="PANTHER" id="PTHR15811:SF5">
    <property type="entry name" value="MTH938 DOMAIN-CONTAINING PROTEIN"/>
    <property type="match status" value="1"/>
</dbReference>
<dbReference type="RefSeq" id="WP_196414528.1">
    <property type="nucleotide sequence ID" value="NZ_JADQTO010000006.1"/>
</dbReference>
<dbReference type="FunFam" id="3.40.1230.10:FF:000001">
    <property type="entry name" value="Adipogenesis-associated, Mth938 domain-containing"/>
    <property type="match status" value="1"/>
</dbReference>
<organism evidence="4 5">
    <name type="scientific">Actinoplanes aureus</name>
    <dbReference type="NCBI Taxonomy" id="2792083"/>
    <lineage>
        <taxon>Bacteria</taxon>
        <taxon>Bacillati</taxon>
        <taxon>Actinomycetota</taxon>
        <taxon>Actinomycetes</taxon>
        <taxon>Micromonosporales</taxon>
        <taxon>Micromonosporaceae</taxon>
        <taxon>Actinoplanes</taxon>
    </lineage>
</organism>
<dbReference type="CDD" id="cd05126">
    <property type="entry name" value="Mth938"/>
    <property type="match status" value="1"/>
</dbReference>
<accession>A0A931FZ88</accession>
<dbReference type="SUPFAM" id="SSF64076">
    <property type="entry name" value="MTH938-like"/>
    <property type="match status" value="1"/>
</dbReference>
<keyword evidence="2" id="KW-0963">Cytoplasm</keyword>
<dbReference type="PANTHER" id="PTHR15811">
    <property type="entry name" value="MTH938 DOMAIN-CONTAINING PROTEIN"/>
    <property type="match status" value="1"/>
</dbReference>
<feature type="compositionally biased region" description="Low complexity" evidence="3">
    <location>
        <begin position="111"/>
        <end position="124"/>
    </location>
</feature>
<evidence type="ECO:0000256" key="2">
    <source>
        <dbReference type="ARBA" id="ARBA00022490"/>
    </source>
</evidence>
<proteinExistence type="predicted"/>
<dbReference type="Gene3D" id="3.40.1230.10">
    <property type="entry name" value="MTH938-like"/>
    <property type="match status" value="1"/>
</dbReference>
<dbReference type="GO" id="GO:0005737">
    <property type="term" value="C:cytoplasm"/>
    <property type="evidence" value="ECO:0007669"/>
    <property type="project" value="UniProtKB-SubCell"/>
</dbReference>
<evidence type="ECO:0000313" key="4">
    <source>
        <dbReference type="EMBL" id="MBG0562726.1"/>
    </source>
</evidence>
<feature type="region of interest" description="Disordered" evidence="3">
    <location>
        <begin position="111"/>
        <end position="146"/>
    </location>
</feature>
<comment type="subcellular location">
    <subcellularLocation>
        <location evidence="1">Cytoplasm</location>
    </subcellularLocation>
</comment>
<dbReference type="Proteomes" id="UP000598146">
    <property type="component" value="Unassembled WGS sequence"/>
</dbReference>
<dbReference type="AlphaFoldDB" id="A0A931FZ88"/>
<reference evidence="4" key="1">
    <citation type="submission" date="2020-11" db="EMBL/GenBank/DDBJ databases">
        <title>Isolation and identification of active actinomycetes.</title>
        <authorList>
            <person name="Sun X."/>
        </authorList>
    </citation>
    <scope>NUCLEOTIDE SEQUENCE</scope>
    <source>
        <strain evidence="4">NEAU-A11</strain>
    </source>
</reference>